<dbReference type="GO" id="GO:0022857">
    <property type="term" value="F:transmembrane transporter activity"/>
    <property type="evidence" value="ECO:0007669"/>
    <property type="project" value="InterPro"/>
</dbReference>
<feature type="transmembrane region" description="Helical" evidence="7">
    <location>
        <begin position="70"/>
        <end position="88"/>
    </location>
</feature>
<comment type="subcellular location">
    <subcellularLocation>
        <location evidence="1">Membrane</location>
        <topology evidence="1">Multi-pass membrane protein</topology>
    </subcellularLocation>
</comment>
<dbReference type="AlphaFoldDB" id="A0A075ANG2"/>
<dbReference type="HOGENOM" id="CLU_1070204_0_0_1"/>
<protein>
    <recommendedName>
        <fullName evidence="10">DUF914-domain-containing protein</fullName>
    </recommendedName>
</protein>
<proteinExistence type="inferred from homology"/>
<evidence type="ECO:0000313" key="8">
    <source>
        <dbReference type="EMBL" id="EPZ31349.1"/>
    </source>
</evidence>
<dbReference type="PANTHER" id="PTHR14233">
    <property type="entry name" value="DUF914-RELATED"/>
    <property type="match status" value="1"/>
</dbReference>
<evidence type="ECO:0000256" key="1">
    <source>
        <dbReference type="ARBA" id="ARBA00004141"/>
    </source>
</evidence>
<feature type="transmembrane region" description="Helical" evidence="7">
    <location>
        <begin position="100"/>
        <end position="117"/>
    </location>
</feature>
<dbReference type="STRING" id="988480.A0A075ANG2"/>
<evidence type="ECO:0000313" key="9">
    <source>
        <dbReference type="Proteomes" id="UP000030755"/>
    </source>
</evidence>
<dbReference type="Pfam" id="PF06027">
    <property type="entry name" value="SLC35F"/>
    <property type="match status" value="1"/>
</dbReference>
<dbReference type="InterPro" id="IPR052221">
    <property type="entry name" value="SLC35F_Transporter"/>
</dbReference>
<feature type="transmembrane region" description="Helical" evidence="7">
    <location>
        <begin position="18"/>
        <end position="36"/>
    </location>
</feature>
<accession>A0A075ANG2</accession>
<keyword evidence="5 7" id="KW-1133">Transmembrane helix</keyword>
<feature type="transmembrane region" description="Helical" evidence="7">
    <location>
        <begin position="124"/>
        <end position="147"/>
    </location>
</feature>
<evidence type="ECO:0008006" key="10">
    <source>
        <dbReference type="Google" id="ProtNLM"/>
    </source>
</evidence>
<keyword evidence="6 7" id="KW-0472">Membrane</keyword>
<keyword evidence="3" id="KW-0813">Transport</keyword>
<organism evidence="8 9">
    <name type="scientific">Rozella allomycis (strain CSF55)</name>
    <dbReference type="NCBI Taxonomy" id="988480"/>
    <lineage>
        <taxon>Eukaryota</taxon>
        <taxon>Fungi</taxon>
        <taxon>Fungi incertae sedis</taxon>
        <taxon>Cryptomycota</taxon>
        <taxon>Cryptomycota incertae sedis</taxon>
        <taxon>Rozella</taxon>
    </lineage>
</organism>
<reference evidence="8 9" key="1">
    <citation type="journal article" date="2013" name="Curr. Biol.">
        <title>Shared signatures of parasitism and phylogenomics unite Cryptomycota and microsporidia.</title>
        <authorList>
            <person name="James T.Y."/>
            <person name="Pelin A."/>
            <person name="Bonen L."/>
            <person name="Ahrendt S."/>
            <person name="Sain D."/>
            <person name="Corradi N."/>
            <person name="Stajich J.E."/>
        </authorList>
    </citation>
    <scope>NUCLEOTIDE SEQUENCE [LARGE SCALE GENOMIC DNA]</scope>
    <source>
        <strain evidence="8 9">CSF55</strain>
    </source>
</reference>
<dbReference type="GO" id="GO:0016020">
    <property type="term" value="C:membrane"/>
    <property type="evidence" value="ECO:0007669"/>
    <property type="project" value="UniProtKB-SubCell"/>
</dbReference>
<dbReference type="Proteomes" id="UP000030755">
    <property type="component" value="Unassembled WGS sequence"/>
</dbReference>
<evidence type="ECO:0000256" key="2">
    <source>
        <dbReference type="ARBA" id="ARBA00007863"/>
    </source>
</evidence>
<keyword evidence="9" id="KW-1185">Reference proteome</keyword>
<dbReference type="InterPro" id="IPR009262">
    <property type="entry name" value="SLC35_F1/F2/F6"/>
</dbReference>
<dbReference type="OMA" id="NVCQEHT"/>
<name>A0A075ANG2_ROZAC</name>
<evidence type="ECO:0000256" key="3">
    <source>
        <dbReference type="ARBA" id="ARBA00022448"/>
    </source>
</evidence>
<feature type="transmembrane region" description="Helical" evidence="7">
    <location>
        <begin position="167"/>
        <end position="187"/>
    </location>
</feature>
<evidence type="ECO:0000256" key="7">
    <source>
        <dbReference type="SAM" id="Phobius"/>
    </source>
</evidence>
<sequence>MNTLMQDSNIKKVVTGKILALIILNAIIDLEANFLIVTSFEYASVTSIVLANSMTVPFAMIMSTKYRKQHFIGVIFCLLGLIFLIVQTNQPANDLQSSSYMKGMLLAVGGAFLYALANTVQEYLLNYVGSYEYLGLLSAFGLIFGISQSFALEYHKITQMDSSNATFLAFYALAIFVFYSLVPFVILHTSATALNLSLLTTYIYTLIGYMILFNQKLEYWYFGSFSLVLAGLALFYLTPEQTFDIKGESKNYAINIQSEK</sequence>
<keyword evidence="4 7" id="KW-0812">Transmembrane</keyword>
<dbReference type="OrthoDB" id="429955at2759"/>
<dbReference type="EMBL" id="KE561265">
    <property type="protein sequence ID" value="EPZ31349.1"/>
    <property type="molecule type" value="Genomic_DNA"/>
</dbReference>
<feature type="transmembrane region" description="Helical" evidence="7">
    <location>
        <begin position="219"/>
        <end position="237"/>
    </location>
</feature>
<evidence type="ECO:0000256" key="4">
    <source>
        <dbReference type="ARBA" id="ARBA00022692"/>
    </source>
</evidence>
<comment type="similarity">
    <text evidence="2">Belongs to the SLC35F solute transporter family.</text>
</comment>
<dbReference type="PANTHER" id="PTHR14233:SF4">
    <property type="entry name" value="SOLUTE CARRIER FAMILY 35 MEMBER F2"/>
    <property type="match status" value="1"/>
</dbReference>
<evidence type="ECO:0000256" key="5">
    <source>
        <dbReference type="ARBA" id="ARBA00022989"/>
    </source>
</evidence>
<gene>
    <name evidence="8" type="ORF">O9G_000994</name>
</gene>
<feature type="transmembrane region" description="Helical" evidence="7">
    <location>
        <begin position="42"/>
        <end position="63"/>
    </location>
</feature>
<feature type="transmembrane region" description="Helical" evidence="7">
    <location>
        <begin position="194"/>
        <end position="213"/>
    </location>
</feature>
<evidence type="ECO:0000256" key="6">
    <source>
        <dbReference type="ARBA" id="ARBA00023136"/>
    </source>
</evidence>